<evidence type="ECO:0000313" key="1">
    <source>
        <dbReference type="EMBL" id="KAI3821865.1"/>
    </source>
</evidence>
<organism evidence="1 2">
    <name type="scientific">Smallanthus sonchifolius</name>
    <dbReference type="NCBI Taxonomy" id="185202"/>
    <lineage>
        <taxon>Eukaryota</taxon>
        <taxon>Viridiplantae</taxon>
        <taxon>Streptophyta</taxon>
        <taxon>Embryophyta</taxon>
        <taxon>Tracheophyta</taxon>
        <taxon>Spermatophyta</taxon>
        <taxon>Magnoliopsida</taxon>
        <taxon>eudicotyledons</taxon>
        <taxon>Gunneridae</taxon>
        <taxon>Pentapetalae</taxon>
        <taxon>asterids</taxon>
        <taxon>campanulids</taxon>
        <taxon>Asterales</taxon>
        <taxon>Asteraceae</taxon>
        <taxon>Asteroideae</taxon>
        <taxon>Heliantheae alliance</taxon>
        <taxon>Millerieae</taxon>
        <taxon>Smallanthus</taxon>
    </lineage>
</organism>
<protein>
    <submittedName>
        <fullName evidence="1">Uncharacterized protein</fullName>
    </submittedName>
</protein>
<sequence length="376" mass="42618">MNFSAGLDRLARTQSPFGRGCLLVNAVISDRDESSSAPKQRRALVPHPTGEAEEPCLIRRAHRVIRYAVPAARPALDAEPAPIEDRVLHHHILLRFNLMTEEAVRIDRFMDMELYQHRGFEWGLVEELGQLQRLQELIDARWTTALACDAAQYLELTVEFHTTFRYVIGQFEEPAAVSFALGRHVFEMSMPQFVVATGWYTEAEVAAQPFLQSLRGLFRRRHDQGVSDQARLELGPYISRLAERLGVFDRYPGRLLTPGPETFPYGFVELRLAGIKTMDDLPRFMEVRQGPQVPPPAGTPTDLAIQMGAPTLRQRIPHNIERPQGIQIPPFFRVPDQQQPDQPETGAKRVRMEGEGARLMRNFIAILPGKSVPIFV</sequence>
<keyword evidence="2" id="KW-1185">Reference proteome</keyword>
<comment type="caution">
    <text evidence="1">The sequence shown here is derived from an EMBL/GenBank/DDBJ whole genome shotgun (WGS) entry which is preliminary data.</text>
</comment>
<evidence type="ECO:0000313" key="2">
    <source>
        <dbReference type="Proteomes" id="UP001056120"/>
    </source>
</evidence>
<reference evidence="2" key="1">
    <citation type="journal article" date="2022" name="Mol. Ecol. Resour.">
        <title>The genomes of chicory, endive, great burdock and yacon provide insights into Asteraceae palaeo-polyploidization history and plant inulin production.</title>
        <authorList>
            <person name="Fan W."/>
            <person name="Wang S."/>
            <person name="Wang H."/>
            <person name="Wang A."/>
            <person name="Jiang F."/>
            <person name="Liu H."/>
            <person name="Zhao H."/>
            <person name="Xu D."/>
            <person name="Zhang Y."/>
        </authorList>
    </citation>
    <scope>NUCLEOTIDE SEQUENCE [LARGE SCALE GENOMIC DNA]</scope>
    <source>
        <strain evidence="2">cv. Yunnan</strain>
    </source>
</reference>
<gene>
    <name evidence="1" type="ORF">L1987_09440</name>
</gene>
<reference evidence="1 2" key="2">
    <citation type="journal article" date="2022" name="Mol. Ecol. Resour.">
        <title>The genomes of chicory, endive, great burdock and yacon provide insights into Asteraceae paleo-polyploidization history and plant inulin production.</title>
        <authorList>
            <person name="Fan W."/>
            <person name="Wang S."/>
            <person name="Wang H."/>
            <person name="Wang A."/>
            <person name="Jiang F."/>
            <person name="Liu H."/>
            <person name="Zhao H."/>
            <person name="Xu D."/>
            <person name="Zhang Y."/>
        </authorList>
    </citation>
    <scope>NUCLEOTIDE SEQUENCE [LARGE SCALE GENOMIC DNA]</scope>
    <source>
        <strain evidence="2">cv. Yunnan</strain>
        <tissue evidence="1">Leaves</tissue>
    </source>
</reference>
<accession>A0ACB9JNG5</accession>
<dbReference type="EMBL" id="CM042020">
    <property type="protein sequence ID" value="KAI3821865.1"/>
    <property type="molecule type" value="Genomic_DNA"/>
</dbReference>
<proteinExistence type="predicted"/>
<name>A0ACB9JNG5_9ASTR</name>
<dbReference type="Proteomes" id="UP001056120">
    <property type="component" value="Linkage Group LG03"/>
</dbReference>